<evidence type="ECO:0000313" key="2">
    <source>
        <dbReference type="Proteomes" id="UP001597079"/>
    </source>
</evidence>
<dbReference type="RefSeq" id="WP_377945492.1">
    <property type="nucleotide sequence ID" value="NZ_JBHUCX010000095.1"/>
</dbReference>
<organism evidence="1 2">
    <name type="scientific">Alicyclobacillus fodiniaquatilis</name>
    <dbReference type="NCBI Taxonomy" id="1661150"/>
    <lineage>
        <taxon>Bacteria</taxon>
        <taxon>Bacillati</taxon>
        <taxon>Bacillota</taxon>
        <taxon>Bacilli</taxon>
        <taxon>Bacillales</taxon>
        <taxon>Alicyclobacillaceae</taxon>
        <taxon>Alicyclobacillus</taxon>
    </lineage>
</organism>
<sequence>MRRLESALQRDDVSTCKGPHNEQLLLQPARYVDLVCVGATSPAAGQRLAVICHMQLWKSPACLGRWRPMCINSSG</sequence>
<accession>A0ABW4JME2</accession>
<dbReference type="Proteomes" id="UP001597079">
    <property type="component" value="Unassembled WGS sequence"/>
</dbReference>
<reference evidence="2" key="1">
    <citation type="journal article" date="2019" name="Int. J. Syst. Evol. Microbiol.">
        <title>The Global Catalogue of Microorganisms (GCM) 10K type strain sequencing project: providing services to taxonomists for standard genome sequencing and annotation.</title>
        <authorList>
            <consortium name="The Broad Institute Genomics Platform"/>
            <consortium name="The Broad Institute Genome Sequencing Center for Infectious Disease"/>
            <person name="Wu L."/>
            <person name="Ma J."/>
        </authorList>
    </citation>
    <scope>NUCLEOTIDE SEQUENCE [LARGE SCALE GENOMIC DNA]</scope>
    <source>
        <strain evidence="2">CGMCC 1.12286</strain>
    </source>
</reference>
<evidence type="ECO:0000313" key="1">
    <source>
        <dbReference type="EMBL" id="MFD1677579.1"/>
    </source>
</evidence>
<protein>
    <submittedName>
        <fullName evidence="1">Uncharacterized protein</fullName>
    </submittedName>
</protein>
<name>A0ABW4JME2_9BACL</name>
<proteinExistence type="predicted"/>
<comment type="caution">
    <text evidence="1">The sequence shown here is derived from an EMBL/GenBank/DDBJ whole genome shotgun (WGS) entry which is preliminary data.</text>
</comment>
<keyword evidence="2" id="KW-1185">Reference proteome</keyword>
<dbReference type="EMBL" id="JBHUCX010000095">
    <property type="protein sequence ID" value="MFD1677579.1"/>
    <property type="molecule type" value="Genomic_DNA"/>
</dbReference>
<gene>
    <name evidence="1" type="ORF">ACFSB2_23230</name>
</gene>